<dbReference type="InterPro" id="IPR019791">
    <property type="entry name" value="Haem_peroxidase_animal"/>
</dbReference>
<evidence type="ECO:0000256" key="3">
    <source>
        <dbReference type="ARBA" id="ARBA00022723"/>
    </source>
</evidence>
<reference evidence="9" key="1">
    <citation type="submission" date="2017-03" db="EMBL/GenBank/DDBJ databases">
        <authorList>
            <person name="Sharma R."/>
            <person name="Thines M."/>
        </authorList>
    </citation>
    <scope>NUCLEOTIDE SEQUENCE [LARGE SCALE GENOMIC DNA]</scope>
</reference>
<evidence type="ECO:0000313" key="8">
    <source>
        <dbReference type="EMBL" id="SLM37215.1"/>
    </source>
</evidence>
<evidence type="ECO:0000256" key="5">
    <source>
        <dbReference type="ARBA" id="ARBA00023002"/>
    </source>
</evidence>
<dbReference type="CDD" id="cd09817">
    <property type="entry name" value="linoleate_diol_synthase_like"/>
    <property type="match status" value="1"/>
</dbReference>
<evidence type="ECO:0000256" key="7">
    <source>
        <dbReference type="PIRSR" id="PIRSR619791-2"/>
    </source>
</evidence>
<feature type="binding site" description="axial binding residue" evidence="7">
    <location>
        <position position="386"/>
    </location>
    <ligand>
        <name>heme b</name>
        <dbReference type="ChEBI" id="CHEBI:60344"/>
    </ligand>
    <ligandPart>
        <name>Fe</name>
        <dbReference type="ChEBI" id="CHEBI:18248"/>
    </ligandPart>
</feature>
<organism evidence="8 9">
    <name type="scientific">Lasallia pustulata</name>
    <dbReference type="NCBI Taxonomy" id="136370"/>
    <lineage>
        <taxon>Eukaryota</taxon>
        <taxon>Fungi</taxon>
        <taxon>Dikarya</taxon>
        <taxon>Ascomycota</taxon>
        <taxon>Pezizomycotina</taxon>
        <taxon>Lecanoromycetes</taxon>
        <taxon>OSLEUM clade</taxon>
        <taxon>Umbilicariomycetidae</taxon>
        <taxon>Umbilicariales</taxon>
        <taxon>Umbilicariaceae</taxon>
        <taxon>Lasallia</taxon>
    </lineage>
</organism>
<keyword evidence="3 7" id="KW-0479">Metal-binding</keyword>
<evidence type="ECO:0000256" key="4">
    <source>
        <dbReference type="ARBA" id="ARBA00022964"/>
    </source>
</evidence>
<comment type="subunit">
    <text evidence="1">Homotetramer.</text>
</comment>
<dbReference type="InterPro" id="IPR034812">
    <property type="entry name" value="Ppo-like_N"/>
</dbReference>
<dbReference type="InterPro" id="IPR001128">
    <property type="entry name" value="Cyt_P450"/>
</dbReference>
<dbReference type="SUPFAM" id="SSF48113">
    <property type="entry name" value="Heme-dependent peroxidases"/>
    <property type="match status" value="1"/>
</dbReference>
<dbReference type="GO" id="GO:0016705">
    <property type="term" value="F:oxidoreductase activity, acting on paired donors, with incorporation or reduction of molecular oxygen"/>
    <property type="evidence" value="ECO:0007669"/>
    <property type="project" value="InterPro"/>
</dbReference>
<evidence type="ECO:0000313" key="9">
    <source>
        <dbReference type="Proteomes" id="UP000192927"/>
    </source>
</evidence>
<protein>
    <submittedName>
        <fullName evidence="8">Fatty acid oxygenase</fullName>
    </submittedName>
</protein>
<dbReference type="GO" id="GO:0020037">
    <property type="term" value="F:heme binding"/>
    <property type="evidence" value="ECO:0007669"/>
    <property type="project" value="InterPro"/>
</dbReference>
<dbReference type="InterPro" id="IPR036396">
    <property type="entry name" value="Cyt_P450_sf"/>
</dbReference>
<keyword evidence="9" id="KW-1185">Reference proteome</keyword>
<dbReference type="Pfam" id="PF03098">
    <property type="entry name" value="An_peroxidase"/>
    <property type="match status" value="2"/>
</dbReference>
<sequence length="1086" mass="122073">MAEKDSLPNAPQEHTSTDQEIEDFFASISGVIKAASRPLPTQTGDGTYITPPSTNGVFDDILHTRFKDWKTLLDAGLSEMTGGPVNDKTYLMERIVQCASSRKSNSKIGTHLSDQFIDTLWDDLPHPPMSYLGDQYAYREADGSNNNYLFPKLGAANTPYAKNVRPQTLMPANLPEAGVLFDTVMVRKRFKPHPNEISSMLFYLASIIIHDLFRTSHEDSNISKTSSYLDLAPLYGSNQHDQNLMRTLKGGKIKADCFSEKRLLGFPPGVGVLLIMFNRFHNYVVEQLALINEAGRFTKPKEGLPDEQTKKAWAKYDNDLFQTGRLITCGLYVNVILKDYVRTILGLTDPKKPWDLDPRIQVKKKGAAQGTGNQVSAEFNLIYRWHAAISERDDKWTNEAYSDMFPGKDPKTLTLPELLQGLGKWEQGLPEDPQQRPFAKLHRGPDNTLDDAALVEILTASVKDVAGSFGANNVPEILRAVEILGIKQGRSWNLATLNELRSFFNLAKHETFESINSDKDVVEQLKHLYDTPDHVELYPGVVIEEAKQPMIGSGLCASFTTARAILSDATALVRGDRFYTIDYTPKNLTSWGYNEASSDTAVDGGHVLYKLFLRAFPNYFQPNSVYAHFPFHTPSKNQEILTKLEIDNEYNFDPPALIPPLVFINSHKAARDILSNQKDFKVTWGTAIKYLMHNDGKEYGSDFMLAGDDPPNAKSRGLMDKALYRDKWHDEIQKFYEEITLKLLHQNSYKLAGVNQVDIVRDIGNLAQVHFSADVFNFPLKTEEYPTRLFSEQELYLIMAVVFICIFFDADPAKSFPLRQAARNVTKKLGETIEAMVGPMAPAHISGFFASRFHKHSPLSQYGMHMVQELLKSGLGVKDVVWSQILPTAGGMVANQAQLFAQTLDYYLSEEAEPHLKEINRLAKLDTPEADETILRYFLEGSRMRATVGLYRDVANAIPIEDGSKTLNLKPGQRVMVNCIAASMDPDAFPEPEKVDLKRPLDSYIHYGMGPHSCLGYEASKVAMMTMLKTVGKLDRLRRAPGKQGEMKKVVINGFTMYMTADHSSYFPFPTTMKVQWDGELPPLKN</sequence>
<dbReference type="PRINTS" id="PR00457">
    <property type="entry name" value="ANPEROXIDASE"/>
</dbReference>
<dbReference type="SUPFAM" id="SSF48264">
    <property type="entry name" value="Cytochrome P450"/>
    <property type="match status" value="1"/>
</dbReference>
<dbReference type="InterPro" id="IPR037120">
    <property type="entry name" value="Haem_peroxidase_sf_animal"/>
</dbReference>
<dbReference type="Gene3D" id="1.10.640.10">
    <property type="entry name" value="Haem peroxidase domain superfamily, animal type"/>
    <property type="match status" value="1"/>
</dbReference>
<dbReference type="CDD" id="cd20612">
    <property type="entry name" value="CYP_LDS-like_C"/>
    <property type="match status" value="1"/>
</dbReference>
<dbReference type="PANTHER" id="PTHR11903:SF37">
    <property type="entry name" value="PSI-PRODUCING OXYGENASE A"/>
    <property type="match status" value="1"/>
</dbReference>
<keyword evidence="5" id="KW-0560">Oxidoreductase</keyword>
<dbReference type="PANTHER" id="PTHR11903">
    <property type="entry name" value="PROSTAGLANDIN G/H SYNTHASE"/>
    <property type="match status" value="1"/>
</dbReference>
<keyword evidence="6 7" id="KW-0408">Iron</keyword>
<dbReference type="GO" id="GO:0006631">
    <property type="term" value="P:fatty acid metabolic process"/>
    <property type="evidence" value="ECO:0007669"/>
    <property type="project" value="UniProtKB-ARBA"/>
</dbReference>
<dbReference type="PROSITE" id="PS50292">
    <property type="entry name" value="PEROXIDASE_3"/>
    <property type="match status" value="1"/>
</dbReference>
<dbReference type="GO" id="GO:0006979">
    <property type="term" value="P:response to oxidative stress"/>
    <property type="evidence" value="ECO:0007669"/>
    <property type="project" value="InterPro"/>
</dbReference>
<evidence type="ECO:0000256" key="1">
    <source>
        <dbReference type="ARBA" id="ARBA00011881"/>
    </source>
</evidence>
<evidence type="ECO:0000256" key="6">
    <source>
        <dbReference type="ARBA" id="ARBA00023004"/>
    </source>
</evidence>
<dbReference type="GO" id="GO:0004601">
    <property type="term" value="F:peroxidase activity"/>
    <property type="evidence" value="ECO:0007669"/>
    <property type="project" value="InterPro"/>
</dbReference>
<keyword evidence="2 7" id="KW-0349">Heme</keyword>
<dbReference type="Pfam" id="PF00067">
    <property type="entry name" value="p450"/>
    <property type="match status" value="1"/>
</dbReference>
<dbReference type="GO" id="GO:0005506">
    <property type="term" value="F:iron ion binding"/>
    <property type="evidence" value="ECO:0007669"/>
    <property type="project" value="InterPro"/>
</dbReference>
<keyword evidence="4" id="KW-0223">Dioxygenase</keyword>
<dbReference type="GO" id="GO:0004497">
    <property type="term" value="F:monooxygenase activity"/>
    <property type="evidence" value="ECO:0007669"/>
    <property type="project" value="InterPro"/>
</dbReference>
<accession>A0A1W5D2G1</accession>
<name>A0A1W5D2G1_9LECA</name>
<evidence type="ECO:0000256" key="2">
    <source>
        <dbReference type="ARBA" id="ARBA00022617"/>
    </source>
</evidence>
<dbReference type="EMBL" id="FWEW01001429">
    <property type="protein sequence ID" value="SLM37215.1"/>
    <property type="molecule type" value="Genomic_DNA"/>
</dbReference>
<dbReference type="InterPro" id="IPR050783">
    <property type="entry name" value="Oxylipin_biosynth_metab"/>
</dbReference>
<proteinExistence type="predicted"/>
<dbReference type="Proteomes" id="UP000192927">
    <property type="component" value="Unassembled WGS sequence"/>
</dbReference>
<dbReference type="GO" id="GO:0051213">
    <property type="term" value="F:dioxygenase activity"/>
    <property type="evidence" value="ECO:0007669"/>
    <property type="project" value="UniProtKB-KW"/>
</dbReference>
<dbReference type="InterPro" id="IPR010255">
    <property type="entry name" value="Haem_peroxidase_sf"/>
</dbReference>
<dbReference type="AlphaFoldDB" id="A0A1W5D2G1"/>
<dbReference type="Gene3D" id="1.10.630.10">
    <property type="entry name" value="Cytochrome P450"/>
    <property type="match status" value="1"/>
</dbReference>